<feature type="domain" description="Major facilitator superfamily (MFS) profile" evidence="6">
    <location>
        <begin position="16"/>
        <end position="412"/>
    </location>
</feature>
<comment type="subcellular location">
    <subcellularLocation>
        <location evidence="1">Membrane</location>
        <topology evidence="1">Multi-pass membrane protein</topology>
    </subcellularLocation>
</comment>
<dbReference type="PROSITE" id="PS50850">
    <property type="entry name" value="MFS"/>
    <property type="match status" value="1"/>
</dbReference>
<feature type="transmembrane region" description="Helical" evidence="5">
    <location>
        <begin position="348"/>
        <end position="372"/>
    </location>
</feature>
<name>A0A1C7Z267_PSESX</name>
<feature type="transmembrane region" description="Helical" evidence="5">
    <location>
        <begin position="378"/>
        <end position="398"/>
    </location>
</feature>
<feature type="transmembrane region" description="Helical" evidence="5">
    <location>
        <begin position="222"/>
        <end position="241"/>
    </location>
</feature>
<feature type="transmembrane region" description="Helical" evidence="5">
    <location>
        <begin position="21"/>
        <end position="42"/>
    </location>
</feature>
<feature type="transmembrane region" description="Helical" evidence="5">
    <location>
        <begin position="86"/>
        <end position="105"/>
    </location>
</feature>
<evidence type="ECO:0000259" key="6">
    <source>
        <dbReference type="PROSITE" id="PS50850"/>
    </source>
</evidence>
<comment type="caution">
    <text evidence="7">The sequence shown here is derived from an EMBL/GenBank/DDBJ whole genome shotgun (WGS) entry which is preliminary data.</text>
</comment>
<evidence type="ECO:0000256" key="5">
    <source>
        <dbReference type="SAM" id="Phobius"/>
    </source>
</evidence>
<feature type="transmembrane region" description="Helical" evidence="5">
    <location>
        <begin position="313"/>
        <end position="336"/>
    </location>
</feature>
<dbReference type="AlphaFoldDB" id="A0A1C7Z267"/>
<dbReference type="InterPro" id="IPR011701">
    <property type="entry name" value="MFS"/>
</dbReference>
<evidence type="ECO:0000256" key="2">
    <source>
        <dbReference type="ARBA" id="ARBA00022692"/>
    </source>
</evidence>
<dbReference type="GO" id="GO:0046943">
    <property type="term" value="F:carboxylic acid transmembrane transporter activity"/>
    <property type="evidence" value="ECO:0007669"/>
    <property type="project" value="TreeGrafter"/>
</dbReference>
<dbReference type="Gene3D" id="1.20.1250.20">
    <property type="entry name" value="MFS general substrate transporter like domains"/>
    <property type="match status" value="2"/>
</dbReference>
<dbReference type="InterPro" id="IPR020846">
    <property type="entry name" value="MFS_dom"/>
</dbReference>
<sequence>MRLGWYSDLTSTEKRTYWACFGGFTLDSMDSTIFALMMPVLLSVLSLSKSDAGLLGSVSLIGSALGGWGAGMLADRYGRIKVMQGTVLWVAIFTCMGAFCTGFWSFLPVRFLQGIGYGGEAVVGAVLISEAIKPALRGRVAASVQSGYAVGYAISLATMPVLFNFLPEDIAWRAFFAIGLLPALLIWFIRRLVPESAAFNQTRKLHKPIDVRAIFAAEHRRVTIISTVLASGIFGGAYIMITWLPTYMRTVLNLPIASTSGYLAVNIVGSLLGPFIYGLLSDRIGRGRAFMLFLVCQAIVVSVYMFADISMNVILALGLLLGAFQGGLASGLPLTFSELYPTRMRANGAGFCTSFGRGFGSIMPAAVGFASIHMSLPVAMGSFAIGSYLIGFLAALCLPNATGVDMTAVESAAPEPVGLADPVIKERYSSSS</sequence>
<dbReference type="SUPFAM" id="SSF103473">
    <property type="entry name" value="MFS general substrate transporter"/>
    <property type="match status" value="1"/>
</dbReference>
<feature type="transmembrane region" description="Helical" evidence="5">
    <location>
        <begin position="289"/>
        <end position="307"/>
    </location>
</feature>
<dbReference type="Pfam" id="PF07690">
    <property type="entry name" value="MFS_1"/>
    <property type="match status" value="1"/>
</dbReference>
<organism evidence="7 8">
    <name type="scientific">Pseudomonas syringae</name>
    <dbReference type="NCBI Taxonomy" id="317"/>
    <lineage>
        <taxon>Bacteria</taxon>
        <taxon>Pseudomonadati</taxon>
        <taxon>Pseudomonadota</taxon>
        <taxon>Gammaproteobacteria</taxon>
        <taxon>Pseudomonadales</taxon>
        <taxon>Pseudomonadaceae</taxon>
        <taxon>Pseudomonas</taxon>
    </lineage>
</organism>
<dbReference type="GO" id="GO:0005886">
    <property type="term" value="C:plasma membrane"/>
    <property type="evidence" value="ECO:0007669"/>
    <property type="project" value="TreeGrafter"/>
</dbReference>
<dbReference type="PATRIC" id="fig|317.243.peg.3197"/>
<evidence type="ECO:0000256" key="3">
    <source>
        <dbReference type="ARBA" id="ARBA00022989"/>
    </source>
</evidence>
<dbReference type="EMBL" id="LGSI01000053">
    <property type="protein sequence ID" value="OCR23509.1"/>
    <property type="molecule type" value="Genomic_DNA"/>
</dbReference>
<dbReference type="InterPro" id="IPR005829">
    <property type="entry name" value="Sugar_transporter_CS"/>
</dbReference>
<dbReference type="PROSITE" id="PS00217">
    <property type="entry name" value="SUGAR_TRANSPORT_2"/>
    <property type="match status" value="1"/>
</dbReference>
<gene>
    <name evidence="7" type="ORF">AFK24_18760</name>
</gene>
<dbReference type="Proteomes" id="UP000093104">
    <property type="component" value="Unassembled WGS sequence"/>
</dbReference>
<feature type="transmembrane region" description="Helical" evidence="5">
    <location>
        <begin position="170"/>
        <end position="189"/>
    </location>
</feature>
<keyword evidence="3 5" id="KW-1133">Transmembrane helix</keyword>
<keyword evidence="2 5" id="KW-0812">Transmembrane</keyword>
<evidence type="ECO:0000256" key="4">
    <source>
        <dbReference type="ARBA" id="ARBA00023136"/>
    </source>
</evidence>
<proteinExistence type="predicted"/>
<dbReference type="PANTHER" id="PTHR23508:SF10">
    <property type="entry name" value="CARBOXYLIC ACID TRANSPORTER PROTEIN HOMOLOG"/>
    <property type="match status" value="1"/>
</dbReference>
<reference evidence="7 8" key="1">
    <citation type="submission" date="2015-07" db="EMBL/GenBank/DDBJ databases">
        <title>Draft genome sequence of a diazotrophic, plant growth-promoting rhizobacterium of the Pseudomonas syringae complex.</title>
        <authorList>
            <person name="Patten C.L."/>
            <person name="Jeong H."/>
        </authorList>
    </citation>
    <scope>NUCLEOTIDE SEQUENCE [LARGE SCALE GENOMIC DNA]</scope>
    <source>
        <strain evidence="7 8">GR12-2</strain>
    </source>
</reference>
<evidence type="ECO:0000313" key="8">
    <source>
        <dbReference type="Proteomes" id="UP000093104"/>
    </source>
</evidence>
<keyword evidence="4 5" id="KW-0472">Membrane</keyword>
<evidence type="ECO:0000256" key="1">
    <source>
        <dbReference type="ARBA" id="ARBA00004141"/>
    </source>
</evidence>
<dbReference type="InterPro" id="IPR036259">
    <property type="entry name" value="MFS_trans_sf"/>
</dbReference>
<feature type="transmembrane region" description="Helical" evidence="5">
    <location>
        <begin position="54"/>
        <end position="74"/>
    </location>
</feature>
<dbReference type="PANTHER" id="PTHR23508">
    <property type="entry name" value="CARBOXYLIC ACID TRANSPORTER PROTEIN HOMOLOG"/>
    <property type="match status" value="1"/>
</dbReference>
<accession>A0A1C7Z267</accession>
<dbReference type="OrthoDB" id="3690818at2"/>
<dbReference type="RefSeq" id="WP_065834651.1">
    <property type="nucleotide sequence ID" value="NZ_LGSI01000053.1"/>
</dbReference>
<feature type="transmembrane region" description="Helical" evidence="5">
    <location>
        <begin position="261"/>
        <end position="280"/>
    </location>
</feature>
<protein>
    <submittedName>
        <fullName evidence="7">MFS transporter</fullName>
    </submittedName>
</protein>
<evidence type="ECO:0000313" key="7">
    <source>
        <dbReference type="EMBL" id="OCR23509.1"/>
    </source>
</evidence>